<comment type="caution">
    <text evidence="4">The sequence shown here is derived from an EMBL/GenBank/DDBJ whole genome shotgun (WGS) entry which is preliminary data.</text>
</comment>
<sequence>MTNPLPEQLRADAASTPPAPRPENDPAAAPGAEVAPDPSPDGGSVAPTLAQALASPAAAPDAAPETPGRLDITGEWRRVSSKAITIELLTNGIAVVVVAAAAALVSVLVDHPWPWFPGGAIIAVTLVTLAFVPRRIRSIGYLLRDDDLLFRRGIMWQRFVAVPYGRMQLVDINRGPLARAFGLAELKFVTASPSTGVTIPGLPLEEAESLRDHLVSVAESRRTGL</sequence>
<organism evidence="4 5">
    <name type="scientific">Labedella populi</name>
    <dbReference type="NCBI Taxonomy" id="2498850"/>
    <lineage>
        <taxon>Bacteria</taxon>
        <taxon>Bacillati</taxon>
        <taxon>Actinomycetota</taxon>
        <taxon>Actinomycetes</taxon>
        <taxon>Micrococcales</taxon>
        <taxon>Microbacteriaceae</taxon>
        <taxon>Labedella</taxon>
    </lineage>
</organism>
<feature type="region of interest" description="Disordered" evidence="1">
    <location>
        <begin position="1"/>
        <end position="48"/>
    </location>
</feature>
<protein>
    <recommendedName>
        <fullName evidence="3">YdbS-like PH domain-containing protein</fullName>
    </recommendedName>
</protein>
<dbReference type="OrthoDB" id="7364633at2"/>
<keyword evidence="2" id="KW-0472">Membrane</keyword>
<feature type="domain" description="YdbS-like PH" evidence="3">
    <location>
        <begin position="137"/>
        <end position="214"/>
    </location>
</feature>
<evidence type="ECO:0000256" key="1">
    <source>
        <dbReference type="SAM" id="MobiDB-lite"/>
    </source>
</evidence>
<keyword evidence="2" id="KW-0812">Transmembrane</keyword>
<evidence type="ECO:0000313" key="4">
    <source>
        <dbReference type="EMBL" id="RWZ59523.1"/>
    </source>
</evidence>
<dbReference type="EMBL" id="RZNC01000004">
    <property type="protein sequence ID" value="RWZ59523.1"/>
    <property type="molecule type" value="Genomic_DNA"/>
</dbReference>
<dbReference type="InterPro" id="IPR005182">
    <property type="entry name" value="YdbS-like_PH"/>
</dbReference>
<dbReference type="PANTHER" id="PTHR34473:SF3">
    <property type="entry name" value="TRANSMEMBRANE PROTEIN-RELATED"/>
    <property type="match status" value="1"/>
</dbReference>
<evidence type="ECO:0000313" key="5">
    <source>
        <dbReference type="Proteomes" id="UP000288603"/>
    </source>
</evidence>
<proteinExistence type="predicted"/>
<feature type="transmembrane region" description="Helical" evidence="2">
    <location>
        <begin position="88"/>
        <end position="109"/>
    </location>
</feature>
<dbReference type="PANTHER" id="PTHR34473">
    <property type="entry name" value="UPF0699 TRANSMEMBRANE PROTEIN YDBS"/>
    <property type="match status" value="1"/>
</dbReference>
<feature type="transmembrane region" description="Helical" evidence="2">
    <location>
        <begin position="115"/>
        <end position="132"/>
    </location>
</feature>
<reference evidence="4 5" key="1">
    <citation type="submission" date="2018-12" db="EMBL/GenBank/DDBJ databases">
        <authorList>
            <person name="Li F."/>
        </authorList>
    </citation>
    <scope>NUCLEOTIDE SEQUENCE [LARGE SCALE GENOMIC DNA]</scope>
    <source>
        <strain evidence="4 5">8H24J-4-2</strain>
    </source>
</reference>
<keyword evidence="2" id="KW-1133">Transmembrane helix</keyword>
<accession>A0A3S4DUJ1</accession>
<dbReference type="Proteomes" id="UP000288603">
    <property type="component" value="Unassembled WGS sequence"/>
</dbReference>
<gene>
    <name evidence="4" type="ORF">ELQ92_11840</name>
</gene>
<evidence type="ECO:0000259" key="3">
    <source>
        <dbReference type="Pfam" id="PF03703"/>
    </source>
</evidence>
<name>A0A3S4DUJ1_9MICO</name>
<evidence type="ECO:0000256" key="2">
    <source>
        <dbReference type="SAM" id="Phobius"/>
    </source>
</evidence>
<keyword evidence="5" id="KW-1185">Reference proteome</keyword>
<dbReference type="RefSeq" id="WP_128499245.1">
    <property type="nucleotide sequence ID" value="NZ_RZNC01000004.1"/>
</dbReference>
<dbReference type="Pfam" id="PF03703">
    <property type="entry name" value="bPH_2"/>
    <property type="match status" value="1"/>
</dbReference>
<dbReference type="AlphaFoldDB" id="A0A3S4DUJ1"/>